<feature type="region of interest" description="Disordered" evidence="5">
    <location>
        <begin position="132"/>
        <end position="182"/>
    </location>
</feature>
<feature type="compositionally biased region" description="Basic and acidic residues" evidence="5">
    <location>
        <begin position="364"/>
        <end position="377"/>
    </location>
</feature>
<dbReference type="InterPro" id="IPR011598">
    <property type="entry name" value="bHLH_dom"/>
</dbReference>
<dbReference type="Gramene" id="evm.model.10.1956">
    <property type="protein sequence ID" value="cds.evm.model.10.1956"/>
    <property type="gene ID" value="evm.TU.10.1956"/>
</dbReference>
<dbReference type="EMBL" id="UZAU01000821">
    <property type="status" value="NOT_ANNOTATED_CDS"/>
    <property type="molecule type" value="Genomic_DNA"/>
</dbReference>
<feature type="compositionally biased region" description="Low complexity" evidence="5">
    <location>
        <begin position="349"/>
        <end position="360"/>
    </location>
</feature>
<dbReference type="GO" id="GO:0005634">
    <property type="term" value="C:nucleus"/>
    <property type="evidence" value="ECO:0007669"/>
    <property type="project" value="UniProtKB-SubCell"/>
</dbReference>
<feature type="compositionally biased region" description="Polar residues" evidence="5">
    <location>
        <begin position="546"/>
        <end position="556"/>
    </location>
</feature>
<feature type="domain" description="BHLH" evidence="6">
    <location>
        <begin position="364"/>
        <end position="413"/>
    </location>
</feature>
<evidence type="ECO:0000313" key="8">
    <source>
        <dbReference type="Proteomes" id="UP000596661"/>
    </source>
</evidence>
<dbReference type="InterPro" id="IPR047265">
    <property type="entry name" value="PIF1-like_bHLH"/>
</dbReference>
<keyword evidence="8" id="KW-1185">Reference proteome</keyword>
<keyword evidence="3" id="KW-0804">Transcription</keyword>
<dbReference type="GO" id="GO:0010017">
    <property type="term" value="P:red or far-red light signaling pathway"/>
    <property type="evidence" value="ECO:0007669"/>
    <property type="project" value="UniProtKB-ARBA"/>
</dbReference>
<evidence type="ECO:0000256" key="2">
    <source>
        <dbReference type="ARBA" id="ARBA00023015"/>
    </source>
</evidence>
<feature type="compositionally biased region" description="Basic and acidic residues" evidence="5">
    <location>
        <begin position="280"/>
        <end position="289"/>
    </location>
</feature>
<dbReference type="PANTHER" id="PTHR46807:SF7">
    <property type="entry name" value="BHLH DOMAIN-CONTAINING PROTEIN"/>
    <property type="match status" value="1"/>
</dbReference>
<keyword evidence="4" id="KW-0539">Nucleus</keyword>
<dbReference type="CDD" id="cd11445">
    <property type="entry name" value="bHLH_AtPIF_like"/>
    <property type="match status" value="1"/>
</dbReference>
<proteinExistence type="predicted"/>
<dbReference type="PANTHER" id="PTHR46807">
    <property type="entry name" value="TRANSCRIPTION FACTOR PIF3"/>
    <property type="match status" value="1"/>
</dbReference>
<name>A0A803QLG3_CANSA</name>
<dbReference type="PROSITE" id="PS50888">
    <property type="entry name" value="BHLH"/>
    <property type="match status" value="1"/>
</dbReference>
<dbReference type="GO" id="GO:0003700">
    <property type="term" value="F:DNA-binding transcription factor activity"/>
    <property type="evidence" value="ECO:0007669"/>
    <property type="project" value="InterPro"/>
</dbReference>
<sequence length="563" mass="62090">MNNIPDWNFDCDLPVNGQKNPNGADHDLVELLWRNGQVVLQSQTHRKASVGANESRQVQKHDQQAIRNGGPYGNSMNMVQDDDAVPWIHYPLEDAFEKDFCSNFFSELSSCDPIEIDKPIRHVDEERLLSKFGGSDTTHVPSNSQHQNHQKLKPSSNGVVPCPENHNMPPPRHNYSNSSVHQKQNLGSLGKVVNFSQFSAMGKCDMRPQQQQQAVKETGNRGEVRECSAMTVGLSHCGSNQLAAADLDVSWVSSNNGDGNNGLSAGAFKDDVQKILPRTRTSESGKAETLEPTLTSSSGGSGSSFGRTCKQSTATTSANNNNNNNNKRKNRDAEELECQSDAAEHESAAANKSSQRSGSSRKSRAAEVHNLSERRRRDRINEKMKALQELIPHSNKTDKASMLDEAIEYLKSLQLQLQVMWMGSGMAPMMFPGVQHYMSRLGMAMGPPSLPSIHNPMHLPRVPVVDQSMIGPQTTDQSVLCQTPAFNPINYQNQMQNASFQEQYARYMGFHPMQTVSQPMNLFRFNPQTLQQTQSIAQQQGISTAPSNSGIPTNGALTGKMGK</sequence>
<dbReference type="InterPro" id="IPR036638">
    <property type="entry name" value="HLH_DNA-bd_sf"/>
</dbReference>
<evidence type="ECO:0000256" key="3">
    <source>
        <dbReference type="ARBA" id="ARBA00023163"/>
    </source>
</evidence>
<evidence type="ECO:0000256" key="1">
    <source>
        <dbReference type="ARBA" id="ARBA00004123"/>
    </source>
</evidence>
<evidence type="ECO:0000256" key="4">
    <source>
        <dbReference type="ARBA" id="ARBA00023242"/>
    </source>
</evidence>
<evidence type="ECO:0000259" key="6">
    <source>
        <dbReference type="PROSITE" id="PS50888"/>
    </source>
</evidence>
<protein>
    <recommendedName>
        <fullName evidence="6">BHLH domain-containing protein</fullName>
    </recommendedName>
</protein>
<dbReference type="InterPro" id="IPR044273">
    <property type="entry name" value="PIF3-like"/>
</dbReference>
<comment type="subcellular location">
    <subcellularLocation>
        <location evidence="1">Nucleus</location>
    </subcellularLocation>
</comment>
<keyword evidence="2" id="KW-0805">Transcription regulation</keyword>
<evidence type="ECO:0000256" key="5">
    <source>
        <dbReference type="SAM" id="MobiDB-lite"/>
    </source>
</evidence>
<dbReference type="OMA" id="AAMCQNS"/>
<accession>A0A803QLG3</accession>
<dbReference type="SUPFAM" id="SSF47459">
    <property type="entry name" value="HLH, helix-loop-helix DNA-binding domain"/>
    <property type="match status" value="1"/>
</dbReference>
<dbReference type="EnsemblPlants" id="evm.model.10.1956">
    <property type="protein sequence ID" value="cds.evm.model.10.1956"/>
    <property type="gene ID" value="evm.TU.10.1956"/>
</dbReference>
<dbReference type="FunFam" id="4.10.280.10:FF:000004">
    <property type="entry name" value="Basic helix-loop-helix transcription factor"/>
    <property type="match status" value="1"/>
</dbReference>
<reference evidence="7" key="1">
    <citation type="submission" date="2021-03" db="UniProtKB">
        <authorList>
            <consortium name="EnsemblPlants"/>
        </authorList>
    </citation>
    <scope>IDENTIFICATION</scope>
</reference>
<feature type="region of interest" description="Disordered" evidence="5">
    <location>
        <begin position="278"/>
        <end position="377"/>
    </location>
</feature>
<feature type="compositionally biased region" description="Polar residues" evidence="5">
    <location>
        <begin position="305"/>
        <end position="318"/>
    </location>
</feature>
<dbReference type="Pfam" id="PF00010">
    <property type="entry name" value="HLH"/>
    <property type="match status" value="1"/>
</dbReference>
<evidence type="ECO:0000313" key="7">
    <source>
        <dbReference type="EnsemblPlants" id="cds.evm.model.10.1956"/>
    </source>
</evidence>
<feature type="compositionally biased region" description="Polar residues" evidence="5">
    <location>
        <begin position="135"/>
        <end position="158"/>
    </location>
</feature>
<dbReference type="Proteomes" id="UP000596661">
    <property type="component" value="Unassembled WGS sequence"/>
</dbReference>
<dbReference type="AlphaFoldDB" id="A0A803QLG3"/>
<dbReference type="GO" id="GO:0046983">
    <property type="term" value="F:protein dimerization activity"/>
    <property type="evidence" value="ECO:0007669"/>
    <property type="project" value="InterPro"/>
</dbReference>
<dbReference type="Gene3D" id="4.10.280.10">
    <property type="entry name" value="Helix-loop-helix DNA-binding domain"/>
    <property type="match status" value="1"/>
</dbReference>
<dbReference type="SMART" id="SM00353">
    <property type="entry name" value="HLH"/>
    <property type="match status" value="1"/>
</dbReference>
<organism evidence="7 8">
    <name type="scientific">Cannabis sativa</name>
    <name type="common">Hemp</name>
    <name type="synonym">Marijuana</name>
    <dbReference type="NCBI Taxonomy" id="3483"/>
    <lineage>
        <taxon>Eukaryota</taxon>
        <taxon>Viridiplantae</taxon>
        <taxon>Streptophyta</taxon>
        <taxon>Embryophyta</taxon>
        <taxon>Tracheophyta</taxon>
        <taxon>Spermatophyta</taxon>
        <taxon>Magnoliopsida</taxon>
        <taxon>eudicotyledons</taxon>
        <taxon>Gunneridae</taxon>
        <taxon>Pentapetalae</taxon>
        <taxon>rosids</taxon>
        <taxon>fabids</taxon>
        <taxon>Rosales</taxon>
        <taxon>Cannabaceae</taxon>
        <taxon>Cannabis</taxon>
    </lineage>
</organism>
<feature type="region of interest" description="Disordered" evidence="5">
    <location>
        <begin position="45"/>
        <end position="74"/>
    </location>
</feature>
<feature type="region of interest" description="Disordered" evidence="5">
    <location>
        <begin position="541"/>
        <end position="563"/>
    </location>
</feature>